<dbReference type="GO" id="GO:0004067">
    <property type="term" value="F:asparaginase activity"/>
    <property type="evidence" value="ECO:0007669"/>
    <property type="project" value="UniProtKB-UniRule"/>
</dbReference>
<dbReference type="InterPro" id="IPR027473">
    <property type="entry name" value="L-asparaginase_C"/>
</dbReference>
<keyword evidence="3" id="KW-1185">Reference proteome</keyword>
<dbReference type="Pfam" id="PF17763">
    <property type="entry name" value="Asparaginase_C"/>
    <property type="match status" value="1"/>
</dbReference>
<comment type="caution">
    <text evidence="2">The sequence shown here is derived from an EMBL/GenBank/DDBJ whole genome shotgun (WGS) entry which is preliminary data.</text>
</comment>
<dbReference type="PANTHER" id="PTHR11707:SF28">
    <property type="entry name" value="60 KDA LYSOPHOSPHOLIPASE"/>
    <property type="match status" value="1"/>
</dbReference>
<evidence type="ECO:0000313" key="3">
    <source>
        <dbReference type="Proteomes" id="UP000070414"/>
    </source>
</evidence>
<sequence>QSINDLPLGIVRDKSVRFFQDKRGRRKNGKVEVEDGFEEKVALVKIFPSIQGEIIEKLIEDGYKGIVLEGTGLGHTPESLFSGIEKAIEKNIPVAMTSQCIWGRTNMRVYSTGRDLLDLGVFPVEDMLPETALVKMMWILDKTQEMEEVQARMKENIAGEISSRTRADTFLKPKIPGEE</sequence>
<proteinExistence type="predicted"/>
<dbReference type="PIRSF" id="PIRSF500176">
    <property type="entry name" value="L_ASNase"/>
    <property type="match status" value="1"/>
</dbReference>
<dbReference type="PIRSF" id="PIRSF001220">
    <property type="entry name" value="L-ASNase_gatD"/>
    <property type="match status" value="1"/>
</dbReference>
<dbReference type="PANTHER" id="PTHR11707">
    <property type="entry name" value="L-ASPARAGINASE"/>
    <property type="match status" value="1"/>
</dbReference>
<feature type="non-terminal residue" evidence="2">
    <location>
        <position position="1"/>
    </location>
</feature>
<dbReference type="InterPro" id="IPR040919">
    <property type="entry name" value="Asparaginase_C"/>
</dbReference>
<evidence type="ECO:0000259" key="1">
    <source>
        <dbReference type="Pfam" id="PF17763"/>
    </source>
</evidence>
<dbReference type="SMART" id="SM00870">
    <property type="entry name" value="Asparaginase"/>
    <property type="match status" value="1"/>
</dbReference>
<dbReference type="Proteomes" id="UP000070414">
    <property type="component" value="Unassembled WGS sequence"/>
</dbReference>
<name>A0A133UPB5_9EURY</name>
<dbReference type="PATRIC" id="fig|1698268.3.peg.1056"/>
<protein>
    <submittedName>
        <fullName evidence="2">Glutamyl-tRNA amidotransferase</fullName>
    </submittedName>
</protein>
<organism evidence="2 3">
    <name type="scientific">candidate division MSBL1 archaeon SCGC-AAA259I14</name>
    <dbReference type="NCBI Taxonomy" id="1698268"/>
    <lineage>
        <taxon>Archaea</taxon>
        <taxon>Methanobacteriati</taxon>
        <taxon>Methanobacteriota</taxon>
        <taxon>candidate division MSBL1</taxon>
    </lineage>
</organism>
<keyword evidence="2" id="KW-0808">Transferase</keyword>
<dbReference type="GO" id="GO:0016740">
    <property type="term" value="F:transferase activity"/>
    <property type="evidence" value="ECO:0007669"/>
    <property type="project" value="UniProtKB-KW"/>
</dbReference>
<dbReference type="EMBL" id="LHXS01000093">
    <property type="protein sequence ID" value="KXA96074.1"/>
    <property type="molecule type" value="Genomic_DNA"/>
</dbReference>
<gene>
    <name evidence="2" type="ORF">AKJ38_03970</name>
</gene>
<dbReference type="AlphaFoldDB" id="A0A133UPB5"/>
<reference evidence="2 3" key="1">
    <citation type="journal article" date="2016" name="Sci. Rep.">
        <title>Metabolic traits of an uncultured archaeal lineage -MSBL1- from brine pools of the Red Sea.</title>
        <authorList>
            <person name="Mwirichia R."/>
            <person name="Alam I."/>
            <person name="Rashid M."/>
            <person name="Vinu M."/>
            <person name="Ba-Alawi W."/>
            <person name="Anthony Kamau A."/>
            <person name="Kamanda Ngugi D."/>
            <person name="Goker M."/>
            <person name="Klenk H.P."/>
            <person name="Bajic V."/>
            <person name="Stingl U."/>
        </authorList>
    </citation>
    <scope>NUCLEOTIDE SEQUENCE [LARGE SCALE GENOMIC DNA]</scope>
    <source>
        <strain evidence="2">SCGC-AAA259I14</strain>
    </source>
</reference>
<dbReference type="InterPro" id="IPR036152">
    <property type="entry name" value="Asp/glu_Ase-like_sf"/>
</dbReference>
<dbReference type="Gene3D" id="3.40.50.40">
    <property type="match status" value="1"/>
</dbReference>
<dbReference type="PROSITE" id="PS51732">
    <property type="entry name" value="ASN_GLN_ASE_3"/>
    <property type="match status" value="1"/>
</dbReference>
<feature type="domain" description="Asparaginase/glutaminase C-terminal" evidence="1">
    <location>
        <begin position="40"/>
        <end position="153"/>
    </location>
</feature>
<dbReference type="SUPFAM" id="SSF53774">
    <property type="entry name" value="Glutaminase/Asparaginase"/>
    <property type="match status" value="1"/>
</dbReference>
<accession>A0A133UPB5</accession>
<dbReference type="InterPro" id="IPR006034">
    <property type="entry name" value="Asparaginase/glutaminase-like"/>
</dbReference>
<evidence type="ECO:0000313" key="2">
    <source>
        <dbReference type="EMBL" id="KXA96074.1"/>
    </source>
</evidence>